<reference evidence="2" key="1">
    <citation type="journal article" date="2013" name="Nat. Genet.">
        <title>The Capsella rubella genome and the genomic consequences of rapid mating system evolution.</title>
        <authorList>
            <person name="Slotte T."/>
            <person name="Hazzouri K.M."/>
            <person name="Agren J.A."/>
            <person name="Koenig D."/>
            <person name="Maumus F."/>
            <person name="Guo Y.L."/>
            <person name="Steige K."/>
            <person name="Platts A.E."/>
            <person name="Escobar J.S."/>
            <person name="Newman L.K."/>
            <person name="Wang W."/>
            <person name="Mandakova T."/>
            <person name="Vello E."/>
            <person name="Smith L.M."/>
            <person name="Henz S.R."/>
            <person name="Steffen J."/>
            <person name="Takuno S."/>
            <person name="Brandvain Y."/>
            <person name="Coop G."/>
            <person name="Andolfatto P."/>
            <person name="Hu T.T."/>
            <person name="Blanchette M."/>
            <person name="Clark R.M."/>
            <person name="Quesneville H."/>
            <person name="Nordborg M."/>
            <person name="Gaut B.S."/>
            <person name="Lysak M.A."/>
            <person name="Jenkins J."/>
            <person name="Grimwood J."/>
            <person name="Chapman J."/>
            <person name="Prochnik S."/>
            <person name="Shu S."/>
            <person name="Rokhsar D."/>
            <person name="Schmutz J."/>
            <person name="Weigel D."/>
            <person name="Wright S.I."/>
        </authorList>
    </citation>
    <scope>NUCLEOTIDE SEQUENCE [LARGE SCALE GENOMIC DNA]</scope>
    <source>
        <strain evidence="2">cv. Monte Gargano</strain>
    </source>
</reference>
<dbReference type="AlphaFoldDB" id="R0HZD0"/>
<dbReference type="Proteomes" id="UP000029121">
    <property type="component" value="Unassembled WGS sequence"/>
</dbReference>
<keyword evidence="2" id="KW-1185">Reference proteome</keyword>
<accession>R0HZD0</accession>
<dbReference type="EMBL" id="KB870808">
    <property type="protein sequence ID" value="EOA29428.1"/>
    <property type="molecule type" value="Genomic_DNA"/>
</dbReference>
<protein>
    <submittedName>
        <fullName evidence="1">Uncharacterized protein</fullName>
    </submittedName>
</protein>
<evidence type="ECO:0000313" key="1">
    <source>
        <dbReference type="EMBL" id="EOA29428.1"/>
    </source>
</evidence>
<evidence type="ECO:0000313" key="2">
    <source>
        <dbReference type="Proteomes" id="UP000029121"/>
    </source>
</evidence>
<sequence length="88" mass="9973">MVDNVKCLNPRGSSYTFGGPVYVLQAWAYDSIKCLGERFGNLVENEEITLFRWPGTRTRSALDVAIAEDIKKYSEVTYILVISVLCYD</sequence>
<proteinExistence type="predicted"/>
<gene>
    <name evidence="1" type="ORF">CARUB_v10025722mg</name>
</gene>
<organism evidence="1 2">
    <name type="scientific">Capsella rubella</name>
    <dbReference type="NCBI Taxonomy" id="81985"/>
    <lineage>
        <taxon>Eukaryota</taxon>
        <taxon>Viridiplantae</taxon>
        <taxon>Streptophyta</taxon>
        <taxon>Embryophyta</taxon>
        <taxon>Tracheophyta</taxon>
        <taxon>Spermatophyta</taxon>
        <taxon>Magnoliopsida</taxon>
        <taxon>eudicotyledons</taxon>
        <taxon>Gunneridae</taxon>
        <taxon>Pentapetalae</taxon>
        <taxon>rosids</taxon>
        <taxon>malvids</taxon>
        <taxon>Brassicales</taxon>
        <taxon>Brassicaceae</taxon>
        <taxon>Camelineae</taxon>
        <taxon>Capsella</taxon>
    </lineage>
</organism>
<name>R0HZD0_9BRAS</name>